<feature type="chain" id="PRO_5003429059" evidence="2">
    <location>
        <begin position="24"/>
        <end position="339"/>
    </location>
</feature>
<organism evidence="4 5">
    <name type="scientific">Thiorhodococcus drewsii AZ1</name>
    <dbReference type="NCBI Taxonomy" id="765913"/>
    <lineage>
        <taxon>Bacteria</taxon>
        <taxon>Pseudomonadati</taxon>
        <taxon>Pseudomonadota</taxon>
        <taxon>Gammaproteobacteria</taxon>
        <taxon>Chromatiales</taxon>
        <taxon>Chromatiaceae</taxon>
        <taxon>Thiorhodococcus</taxon>
    </lineage>
</organism>
<name>G2DVL8_9GAMM</name>
<dbReference type="eggNOG" id="COG2951">
    <property type="taxonomic scope" value="Bacteria"/>
</dbReference>
<dbReference type="InterPro" id="IPR011757">
    <property type="entry name" value="Lytic_transglycosylase_MltB"/>
</dbReference>
<evidence type="ECO:0000259" key="3">
    <source>
        <dbReference type="Pfam" id="PF13406"/>
    </source>
</evidence>
<dbReference type="InterPro" id="IPR043426">
    <property type="entry name" value="MltB-like"/>
</dbReference>
<dbReference type="OrthoDB" id="9772911at2"/>
<evidence type="ECO:0000313" key="4">
    <source>
        <dbReference type="EMBL" id="EGV34033.1"/>
    </source>
</evidence>
<dbReference type="GO" id="GO:0008933">
    <property type="term" value="F:peptidoglycan lytic transglycosylase activity"/>
    <property type="evidence" value="ECO:0007669"/>
    <property type="project" value="TreeGrafter"/>
</dbReference>
<evidence type="ECO:0000313" key="5">
    <source>
        <dbReference type="Proteomes" id="UP000004200"/>
    </source>
</evidence>
<dbReference type="STRING" id="765913.ThidrDRAFT_0188"/>
<feature type="active site" evidence="1">
    <location>
        <position position="125"/>
    </location>
</feature>
<dbReference type="RefSeq" id="WP_007038904.1">
    <property type="nucleotide sequence ID" value="NZ_AFWT01000001.1"/>
</dbReference>
<dbReference type="FunFam" id="1.10.8.350:FF:000001">
    <property type="entry name" value="Lytic murein transglycosylase B"/>
    <property type="match status" value="1"/>
</dbReference>
<dbReference type="PANTHER" id="PTHR30163:SF9">
    <property type="entry name" value="MEMBRANE-BOUND LYTIC MUREIN TRANSGLYCOSYLASE B"/>
    <property type="match status" value="1"/>
</dbReference>
<dbReference type="InterPro" id="IPR031304">
    <property type="entry name" value="SLT_2"/>
</dbReference>
<dbReference type="PATRIC" id="fig|765913.3.peg.189"/>
<dbReference type="SUPFAM" id="SSF53955">
    <property type="entry name" value="Lysozyme-like"/>
    <property type="match status" value="1"/>
</dbReference>
<dbReference type="Proteomes" id="UP000004200">
    <property type="component" value="Unassembled WGS sequence"/>
</dbReference>
<dbReference type="Gene3D" id="1.10.8.350">
    <property type="entry name" value="Bacterial muramidase"/>
    <property type="match status" value="1"/>
</dbReference>
<dbReference type="EMBL" id="AFWT01000001">
    <property type="protein sequence ID" value="EGV34033.1"/>
    <property type="molecule type" value="Genomic_DNA"/>
</dbReference>
<dbReference type="Gene3D" id="1.10.530.10">
    <property type="match status" value="1"/>
</dbReference>
<comment type="caution">
    <text evidence="4">The sequence shown here is derived from an EMBL/GenBank/DDBJ whole genome shotgun (WGS) entry which is preliminary data.</text>
</comment>
<dbReference type="PANTHER" id="PTHR30163">
    <property type="entry name" value="MEMBRANE-BOUND LYTIC MUREIN TRANSGLYCOSYLASE B"/>
    <property type="match status" value="1"/>
</dbReference>
<dbReference type="AlphaFoldDB" id="G2DVL8"/>
<reference evidence="4 5" key="1">
    <citation type="submission" date="2011-06" db="EMBL/GenBank/DDBJ databases">
        <title>The draft genome of Thiorhodococcus drewsii AZ1.</title>
        <authorList>
            <consortium name="US DOE Joint Genome Institute (JGI-PGF)"/>
            <person name="Lucas S."/>
            <person name="Han J."/>
            <person name="Lapidus A."/>
            <person name="Cheng J.-F."/>
            <person name="Goodwin L."/>
            <person name="Pitluck S."/>
            <person name="Peters L."/>
            <person name="Land M.L."/>
            <person name="Hauser L."/>
            <person name="Vogl K."/>
            <person name="Liu Z."/>
            <person name="Imhoff J."/>
            <person name="Thiel V."/>
            <person name="Frigaard N.-U."/>
            <person name="Bryant D.A."/>
            <person name="Woyke T.J."/>
        </authorList>
    </citation>
    <scope>NUCLEOTIDE SEQUENCE [LARGE SCALE GENOMIC DNA]</scope>
    <source>
        <strain evidence="4 5">AZ1</strain>
    </source>
</reference>
<keyword evidence="5" id="KW-1185">Reference proteome</keyword>
<dbReference type="CDD" id="cd13399">
    <property type="entry name" value="Slt35-like"/>
    <property type="match status" value="1"/>
</dbReference>
<sequence length="339" mass="37347">MSPRCKTVAGIALAIGFSFAASAEPPDAYRTGIERFVADMDGEQGFDAETLRGLLSQASYRQSIIDAIQRPYEAKPWRDYRKIFITPERIRGGARFWRENAATLERAEATFGVKQEIIVAIIGVETNYGANVGTYPVLDALSTLGFAYPPRADFFRGELEDFLRLTREEEIDPLRAVGSYAGAMGKPQFIASSYRAYAVDFDGDGRRDLWNSDADVIGSVANYFSQHGWRSGEAVAYPARSPQDSPQTLAIAEKAPLAPNLTAGALSNAGVEWDATLPAETPLTLLRLDGDGRHGEDGDEYWIGLTNFYVITRYNHSNLYAMAVHQLSESIRARHLDGS</sequence>
<accession>G2DVL8</accession>
<keyword evidence="2" id="KW-0732">Signal</keyword>
<proteinExistence type="predicted"/>
<evidence type="ECO:0000256" key="2">
    <source>
        <dbReference type="SAM" id="SignalP"/>
    </source>
</evidence>
<feature type="signal peptide" evidence="2">
    <location>
        <begin position="1"/>
        <end position="23"/>
    </location>
</feature>
<dbReference type="InterPro" id="IPR023346">
    <property type="entry name" value="Lysozyme-like_dom_sf"/>
</dbReference>
<gene>
    <name evidence="4" type="ORF">ThidrDRAFT_0188</name>
</gene>
<dbReference type="NCBIfam" id="TIGR02282">
    <property type="entry name" value="MltB"/>
    <property type="match status" value="1"/>
</dbReference>
<dbReference type="Pfam" id="PF13406">
    <property type="entry name" value="SLT_2"/>
    <property type="match status" value="1"/>
</dbReference>
<evidence type="ECO:0000256" key="1">
    <source>
        <dbReference type="PIRSR" id="PIRSR611757-1"/>
    </source>
</evidence>
<feature type="domain" description="Transglycosylase SLT" evidence="3">
    <location>
        <begin position="32"/>
        <end position="329"/>
    </location>
</feature>
<protein>
    <submittedName>
        <fullName evidence="4">Lytic murein transglycosylase B</fullName>
    </submittedName>
</protein>
<dbReference type="GO" id="GO:0009253">
    <property type="term" value="P:peptidoglycan catabolic process"/>
    <property type="evidence" value="ECO:0007669"/>
    <property type="project" value="TreeGrafter"/>
</dbReference>